<protein>
    <submittedName>
        <fullName evidence="1">Uncharacterized protein</fullName>
    </submittedName>
</protein>
<comment type="caution">
    <text evidence="1">The sequence shown here is derived from an EMBL/GenBank/DDBJ whole genome shotgun (WGS) entry which is preliminary data.</text>
</comment>
<sequence length="123" mass="13612">MEGFAVSELDSFFNSAEECAAYEAFCAEQERGLEKFTLAEPALVCRWRMARRGVPLLNRHIRALSHRVVNGAPLTANMLSWAKQHVEWSLAAGEYDDPNGVLMLVIDVNGDALMSVGPYEPLA</sequence>
<organism evidence="1 2">
    <name type="scientific">Collinsella stercoris DSM 13279</name>
    <dbReference type="NCBI Taxonomy" id="445975"/>
    <lineage>
        <taxon>Bacteria</taxon>
        <taxon>Bacillati</taxon>
        <taxon>Actinomycetota</taxon>
        <taxon>Coriobacteriia</taxon>
        <taxon>Coriobacteriales</taxon>
        <taxon>Coriobacteriaceae</taxon>
        <taxon>Collinsella</taxon>
    </lineage>
</organism>
<evidence type="ECO:0000313" key="2">
    <source>
        <dbReference type="Proteomes" id="UP000003560"/>
    </source>
</evidence>
<dbReference type="AlphaFoldDB" id="B6GAP8"/>
<dbReference type="STRING" id="445975.COLSTE_01148"/>
<reference evidence="1 2" key="2">
    <citation type="submission" date="2008-10" db="EMBL/GenBank/DDBJ databases">
        <authorList>
            <person name="Fulton L."/>
            <person name="Clifton S."/>
            <person name="Fulton B."/>
            <person name="Xu J."/>
            <person name="Minx P."/>
            <person name="Pepin K.H."/>
            <person name="Johnson M."/>
            <person name="Thiruvilangam P."/>
            <person name="Bhonagiri V."/>
            <person name="Nash W.E."/>
            <person name="Mardis E.R."/>
            <person name="Wilson R.K."/>
        </authorList>
    </citation>
    <scope>NUCLEOTIDE SEQUENCE [LARGE SCALE GENOMIC DNA]</scope>
    <source>
        <strain evidence="1 2">DSM 13279</strain>
    </source>
</reference>
<gene>
    <name evidence="1" type="ORF">COLSTE_01148</name>
</gene>
<dbReference type="HOGENOM" id="CLU_2019984_0_0_11"/>
<evidence type="ECO:0000313" key="1">
    <source>
        <dbReference type="EMBL" id="EEA90648.1"/>
    </source>
</evidence>
<name>B6GAP8_9ACTN</name>
<feature type="non-terminal residue" evidence="1">
    <location>
        <position position="123"/>
    </location>
</feature>
<reference evidence="1 2" key="1">
    <citation type="submission" date="2008-10" db="EMBL/GenBank/DDBJ databases">
        <title>Draft genome sequence of Collinsella stercoris (DSM 13279).</title>
        <authorList>
            <person name="Sudarsanam P."/>
            <person name="Ley R."/>
            <person name="Guruge J."/>
            <person name="Turnbaugh P.J."/>
            <person name="Mahowald M."/>
            <person name="Liep D."/>
            <person name="Gordon J."/>
        </authorList>
    </citation>
    <scope>NUCLEOTIDE SEQUENCE [LARGE SCALE GENOMIC DNA]</scope>
    <source>
        <strain evidence="1 2">DSM 13279</strain>
    </source>
</reference>
<accession>B6GAP8</accession>
<keyword evidence="2" id="KW-1185">Reference proteome</keyword>
<proteinExistence type="predicted"/>
<dbReference type="EMBL" id="ABXJ01000067">
    <property type="protein sequence ID" value="EEA90648.1"/>
    <property type="molecule type" value="Genomic_DNA"/>
</dbReference>
<dbReference type="Proteomes" id="UP000003560">
    <property type="component" value="Unassembled WGS sequence"/>
</dbReference>
<dbReference type="eggNOG" id="ENOG5034832">
    <property type="taxonomic scope" value="Bacteria"/>
</dbReference>